<dbReference type="SUPFAM" id="SSF160481">
    <property type="entry name" value="BRK domain-like"/>
    <property type="match status" value="1"/>
</dbReference>
<dbReference type="InterPro" id="IPR000953">
    <property type="entry name" value="Chromo/chromo_shadow_dom"/>
</dbReference>
<dbReference type="CDD" id="cd18793">
    <property type="entry name" value="SF2_C_SNF"/>
    <property type="match status" value="1"/>
</dbReference>
<evidence type="ECO:0000256" key="5">
    <source>
        <dbReference type="ARBA" id="ARBA00022801"/>
    </source>
</evidence>
<evidence type="ECO:0000256" key="11">
    <source>
        <dbReference type="ARBA" id="ARBA00023242"/>
    </source>
</evidence>
<evidence type="ECO:0000256" key="2">
    <source>
        <dbReference type="ARBA" id="ARBA00007025"/>
    </source>
</evidence>
<dbReference type="GO" id="GO:0016787">
    <property type="term" value="F:hydrolase activity"/>
    <property type="evidence" value="ECO:0007669"/>
    <property type="project" value="UniProtKB-KW"/>
</dbReference>
<dbReference type="InterPro" id="IPR037259">
    <property type="entry name" value="BRK_sf"/>
</dbReference>
<dbReference type="Gene3D" id="1.10.10.60">
    <property type="entry name" value="Homeodomain-like"/>
    <property type="match status" value="2"/>
</dbReference>
<dbReference type="PANTHER" id="PTHR46850:SF1">
    <property type="entry name" value="CHROMODOMAIN-HELICASE-DNA-BINDING PROTEIN 9"/>
    <property type="match status" value="1"/>
</dbReference>
<protein>
    <submittedName>
        <fullName evidence="17">Chromodomain helicase DNA binding protein 6</fullName>
    </submittedName>
</protein>
<dbReference type="Gene3D" id="2.40.50.40">
    <property type="match status" value="2"/>
</dbReference>
<feature type="chain" id="PRO_5025354213" evidence="14">
    <location>
        <begin position="19"/>
        <end position="2116"/>
    </location>
</feature>
<evidence type="ECO:0000256" key="1">
    <source>
        <dbReference type="ARBA" id="ARBA00004123"/>
    </source>
</evidence>
<dbReference type="Pfam" id="PF00271">
    <property type="entry name" value="Helicase_C"/>
    <property type="match status" value="1"/>
</dbReference>
<feature type="compositionally biased region" description="Basic and acidic residues" evidence="13">
    <location>
        <begin position="1997"/>
        <end position="2013"/>
    </location>
</feature>
<keyword evidence="7" id="KW-0156">Chromatin regulator</keyword>
<dbReference type="InterPro" id="IPR001650">
    <property type="entry name" value="Helicase_C-like"/>
</dbReference>
<dbReference type="Proteomes" id="UP000005207">
    <property type="component" value="Linkage group LG5"/>
</dbReference>
<feature type="compositionally biased region" description="Low complexity" evidence="13">
    <location>
        <begin position="1861"/>
        <end position="1876"/>
    </location>
</feature>
<dbReference type="Pfam" id="PF23078">
    <property type="entry name" value="HTH_CHD6-9"/>
    <property type="match status" value="1"/>
</dbReference>
<dbReference type="Pfam" id="PF00176">
    <property type="entry name" value="SNF2-rel_dom"/>
    <property type="match status" value="1"/>
</dbReference>
<dbReference type="Gene3D" id="3.40.50.10810">
    <property type="entry name" value="Tandem AAA-ATPase domain"/>
    <property type="match status" value="1"/>
</dbReference>
<dbReference type="InterPro" id="IPR056342">
    <property type="entry name" value="HTH_CHD6-9"/>
</dbReference>
<dbReference type="SMART" id="SM00592">
    <property type="entry name" value="BRK"/>
    <property type="match status" value="1"/>
</dbReference>
<dbReference type="GO" id="GO:0005524">
    <property type="term" value="F:ATP binding"/>
    <property type="evidence" value="ECO:0007669"/>
    <property type="project" value="UniProtKB-KW"/>
</dbReference>
<feature type="region of interest" description="Disordered" evidence="13">
    <location>
        <begin position="1840"/>
        <end position="1876"/>
    </location>
</feature>
<dbReference type="GO" id="GO:0003677">
    <property type="term" value="F:DNA binding"/>
    <property type="evidence" value="ECO:0007669"/>
    <property type="project" value="UniProtKB-KW"/>
</dbReference>
<feature type="region of interest" description="Disordered" evidence="13">
    <location>
        <begin position="1950"/>
        <end position="2016"/>
    </location>
</feature>
<evidence type="ECO:0000256" key="7">
    <source>
        <dbReference type="ARBA" id="ARBA00022853"/>
    </source>
</evidence>
<dbReference type="InterPro" id="IPR016197">
    <property type="entry name" value="Chromo-like_dom_sf"/>
</dbReference>
<dbReference type="Gene3D" id="3.40.50.300">
    <property type="entry name" value="P-loop containing nucleotide triphosphate hydrolases"/>
    <property type="match status" value="1"/>
</dbReference>
<dbReference type="Pfam" id="PF00385">
    <property type="entry name" value="Chromo"/>
    <property type="match status" value="1"/>
</dbReference>
<dbReference type="SMART" id="SM00298">
    <property type="entry name" value="CHROMO"/>
    <property type="match status" value="2"/>
</dbReference>
<feature type="compositionally biased region" description="Low complexity" evidence="13">
    <location>
        <begin position="1950"/>
        <end position="1985"/>
    </location>
</feature>
<keyword evidence="11" id="KW-0539">Nucleus</keyword>
<dbReference type="InterPro" id="IPR038718">
    <property type="entry name" value="SNF2-like_sf"/>
</dbReference>
<evidence type="ECO:0000256" key="6">
    <source>
        <dbReference type="ARBA" id="ARBA00022840"/>
    </source>
</evidence>
<dbReference type="SUPFAM" id="SSF54160">
    <property type="entry name" value="Chromo domain-like"/>
    <property type="match status" value="1"/>
</dbReference>
<keyword evidence="14" id="KW-0732">Signal</keyword>
<evidence type="ECO:0000256" key="3">
    <source>
        <dbReference type="ARBA" id="ARBA00022737"/>
    </source>
</evidence>
<dbReference type="InterPro" id="IPR051493">
    <property type="entry name" value="CHD"/>
</dbReference>
<proteinExistence type="inferred from homology"/>
<evidence type="ECO:0000256" key="8">
    <source>
        <dbReference type="ARBA" id="ARBA00023015"/>
    </source>
</evidence>
<evidence type="ECO:0000313" key="17">
    <source>
        <dbReference type="Ensembl" id="ENSONIP00000077799.1"/>
    </source>
</evidence>
<accession>A0A669F1R4</accession>
<keyword evidence="6" id="KW-0067">ATP-binding</keyword>
<feature type="region of interest" description="Disordered" evidence="13">
    <location>
        <begin position="1467"/>
        <end position="1499"/>
    </location>
</feature>
<dbReference type="Pfam" id="PF07533">
    <property type="entry name" value="BRK"/>
    <property type="match status" value="1"/>
</dbReference>
<evidence type="ECO:0000259" key="15">
    <source>
        <dbReference type="PROSITE" id="PS51192"/>
    </source>
</evidence>
<dbReference type="PROSITE" id="PS51192">
    <property type="entry name" value="HELICASE_ATP_BIND_1"/>
    <property type="match status" value="1"/>
</dbReference>
<dbReference type="CDD" id="cd18668">
    <property type="entry name" value="CD1_tandem_CHD5-9_like"/>
    <property type="match status" value="1"/>
</dbReference>
<dbReference type="PROSITE" id="PS51194">
    <property type="entry name" value="HELICASE_CTER"/>
    <property type="match status" value="1"/>
</dbReference>
<keyword evidence="18" id="KW-1185">Reference proteome</keyword>
<evidence type="ECO:0000256" key="13">
    <source>
        <dbReference type="SAM" id="MobiDB-lite"/>
    </source>
</evidence>
<keyword evidence="8" id="KW-0805">Transcription regulation</keyword>
<evidence type="ECO:0000256" key="10">
    <source>
        <dbReference type="ARBA" id="ARBA00023163"/>
    </source>
</evidence>
<keyword evidence="10" id="KW-0804">Transcription</keyword>
<dbReference type="InterPro" id="IPR000330">
    <property type="entry name" value="SNF2_N"/>
</dbReference>
<dbReference type="SMART" id="SM00490">
    <property type="entry name" value="HELICc"/>
    <property type="match status" value="1"/>
</dbReference>
<feature type="compositionally biased region" description="Low complexity" evidence="13">
    <location>
        <begin position="1482"/>
        <end position="1498"/>
    </location>
</feature>
<feature type="domain" description="Helicase C-terminal" evidence="16">
    <location>
        <begin position="621"/>
        <end position="790"/>
    </location>
</feature>
<feature type="domain" description="Helicase ATP-binding" evidence="15">
    <location>
        <begin position="307"/>
        <end position="481"/>
    </location>
</feature>
<evidence type="ECO:0000256" key="4">
    <source>
        <dbReference type="ARBA" id="ARBA00022741"/>
    </source>
</evidence>
<comment type="catalytic activity">
    <reaction evidence="12">
        <text>ATP + H2O = ADP + phosphate + H(+)</text>
        <dbReference type="Rhea" id="RHEA:13065"/>
        <dbReference type="ChEBI" id="CHEBI:15377"/>
        <dbReference type="ChEBI" id="CHEBI:15378"/>
        <dbReference type="ChEBI" id="CHEBI:30616"/>
        <dbReference type="ChEBI" id="CHEBI:43474"/>
        <dbReference type="ChEBI" id="CHEBI:456216"/>
    </reaction>
</comment>
<dbReference type="FunFam" id="3.40.50.300:FF:000015">
    <property type="entry name" value="chromodomain-helicase-DNA-binding protein 9 isoform X1"/>
    <property type="match status" value="1"/>
</dbReference>
<dbReference type="Ensembl" id="ENSONIT00000093078.1">
    <property type="protein sequence ID" value="ENSONIP00000077799.1"/>
    <property type="gene ID" value="ENSONIG00000000393.2"/>
</dbReference>
<dbReference type="InterPro" id="IPR049730">
    <property type="entry name" value="SNF2/RAD54-like_C"/>
</dbReference>
<organism evidence="17 18">
    <name type="scientific">Oreochromis niloticus</name>
    <name type="common">Nile tilapia</name>
    <name type="synonym">Tilapia nilotica</name>
    <dbReference type="NCBI Taxonomy" id="8128"/>
    <lineage>
        <taxon>Eukaryota</taxon>
        <taxon>Metazoa</taxon>
        <taxon>Chordata</taxon>
        <taxon>Craniata</taxon>
        <taxon>Vertebrata</taxon>
        <taxon>Euteleostomi</taxon>
        <taxon>Actinopterygii</taxon>
        <taxon>Neopterygii</taxon>
        <taxon>Teleostei</taxon>
        <taxon>Neoteleostei</taxon>
        <taxon>Acanthomorphata</taxon>
        <taxon>Ovalentaria</taxon>
        <taxon>Cichlomorphae</taxon>
        <taxon>Cichliformes</taxon>
        <taxon>Cichlidae</taxon>
        <taxon>African cichlids</taxon>
        <taxon>Pseudocrenilabrinae</taxon>
        <taxon>Oreochromini</taxon>
        <taxon>Oreochromis</taxon>
    </lineage>
</organism>
<keyword evidence="9" id="KW-0238">DNA-binding</keyword>
<keyword evidence="5" id="KW-0378">Hydrolase</keyword>
<dbReference type="FunFam" id="3.40.50.10810:FF:000003">
    <property type="entry name" value="chromodomain-helicase-DNA-binding protein 8 isoform X4"/>
    <property type="match status" value="1"/>
</dbReference>
<feature type="region of interest" description="Disordered" evidence="13">
    <location>
        <begin position="2078"/>
        <end position="2097"/>
    </location>
</feature>
<reference evidence="17" key="2">
    <citation type="submission" date="2025-08" db="UniProtKB">
        <authorList>
            <consortium name="Ensembl"/>
        </authorList>
    </citation>
    <scope>IDENTIFICATION</scope>
</reference>
<dbReference type="SMART" id="SM00487">
    <property type="entry name" value="DEXDc"/>
    <property type="match status" value="1"/>
</dbReference>
<sequence length="2116" mass="237974">MAGILAVLVVFSYILVLKQPELNRVHIKKQGMSKIGAQTTKMENRIKCLRPLNKQEPLKVESMHMLRFASLRKEHLTVRCSLYTSSCLLLNSSSLFLPVFSHFLPLLLQKRRSGRQVKRRKYNEDLDFKVVDDDGETIAVLGAGRIAALNATALAWQAEVILSLSEIEEFYVKYRNFSYLHCKWATLEELEKDPRIHQKIKRFRTKQAQMKHLFAEVRLTIMSSYAEVTHYLVKWCSLSYEEATWELQEDLDPEKIKEFEEIQKLPADLRHIERPSPEKWQKLERSRDYRNGNQLREYQLEGMNWLLFNWYNRKNCILADEMGLGKTIQSITFLYEIFSMGIRGPFLIIAPLSTITNWEREFRTWTHMNVIVYHGSQISRQMILQYEMFHRDPQGNTIPGVLKFHGLITTFEMIMADCPELKKLHWRCVVIDEAHRLKNRNCKLLEGLKLMNLEHKVLLTGTPLQNSVEELFSLLNFLEPLQFPSESTFLEEFGDLKTDEQVKKLQAILKPMMLRRLKDDVEKNLAPKEETIIEVELTNIQKKYYRAILEKNFSFLSKGANQHNMPNLINTMMELRKCCNHPYLITGAEEKILESFKKSHSPEAPDFQLQAMIQAAGKLVLIDKLLPKLLAGGHKVLVFSQMVRCLDILEDYLIQRRYTYERIDGRVRGNLRQAAIDRFCKPDSDRFVFLLCTRAGGLGINLTAADTCIIFDSDWNPQNDLQAQARCHRIGQSKAVKVYRLITRNSYEREMFDKASLKLGLDKAVLQDINRKGSLNGVQQLSKLEVEDLLKKGAYGALMDEEDEGSKFCEEDIDQILQRRTQTITIQSEGKGSTFAKASFISSGNRTDISLDDPNFWQKWAKIAEVEIDSKSEKESLVIDTPRVRKQTRHYNSFEDDELMEFSELDSDSEERPCRTRRLGERSRRYLRAECFRVEKNLLIFGWGRWKDILNHGRFKWHLTERDMEVICRALLVYCLRHYKGDDKIKSFIWDLITPTKEGQDQALVNHSGLSAPVPRGRKGKKLKNQLNVTEVKNADWLVHCNPEVVLQDESYKKHLKQHCNKVLLRVRMLYYLKVEVLGEAATQALEGVPARYDADNVPLPDIDYIEIPVSWWDAEADKSLLIGVHKHGYERYNAMRADPDLCFLERVGMPDVTALSSEQGGGEVASDIADSGYSDGSFFVYLQTHPVCKESNVLTLTGFSPDSQMSGDLCTQDGTLVTTTTTGTGTGVAALHVVQARPLWPTGPALTARLRRLITAYQRFTLRREPLLRHDFMLHDGLVGMGIGGAGAAHSHHAGGWTRREQADFYRTVSSFGVVYDPERKAFDWSQFRALARLERKTDESLERYFNSFVNMCRTACKLPPRKEEGLVDPAVIVEPLTEERAARTLYRIELLRKIREQVLRHPLLSARLQLCRPSLYLPVWWESGKHDRDLLIGAARHGLSRTDFYILNDPQLSFLEAHRNYVRGHPAHLHPQSHHHPHHTGLATHPGISSSSSSSSHPQLPHPHCCLVIINRLDSICHAILKGKWPSSSEQYDSPAALAANSCLANSLAQHHQHRAGFLSTTASGSVPTQARVDKAPVVAPPSHRTGAMLINGWQEAAIDLTKSSGEISTTSSIGANEAVVAPGISPVGIDMAGILQAGLIHPVTGQIVNGSLRGDDSMRRRRGRRRNVEALYSEFTKSRGLHLPESQDCNALNPAVLYSLYFAFSELECPLLRLQLCTYSFMLRLIGTHNLFPHLPSLATVQSGAGLLHGFVERPKQRRHRCKDPTKLDINSLTGEERVPVVHRGTGRRLGGAMAPAIKELSRWLDANSEYYVAPDWADVVKHSGFLPEGKFSRILTEPVNKDPSSRRRGRRPRSEMPKPLLSVSDSSSPGLGPPLFMNGGLIGSMDSMVAMQNLRSGIPGIPISGIMAAGFPHGFPAAVSAGGAGGSAEDAKNGLSMLPMMLHGIPSSSSTSSSSSASAVKVTTTTAPSATEAASPSSTTPAEREGTAPAAGGEKDRTREEKGAAEANKRPVAAEAAAIITSTTRAHLSSAHLGAGTGSHLTFNPFLIPGMSHGLLYPHMFLPHGGIMALPAMPPGAVDGSPGSPKRRKKRGREEEINLPLLVLYLIKLTKL</sequence>
<evidence type="ECO:0000259" key="16">
    <source>
        <dbReference type="PROSITE" id="PS51194"/>
    </source>
</evidence>
<evidence type="ECO:0000256" key="14">
    <source>
        <dbReference type="SAM" id="SignalP"/>
    </source>
</evidence>
<dbReference type="PANTHER" id="PTHR46850">
    <property type="entry name" value="CHROMODOMAIN-HELICASE-DNA-BINDING PROTEIN 9"/>
    <property type="match status" value="1"/>
</dbReference>
<evidence type="ECO:0000313" key="18">
    <source>
        <dbReference type="Proteomes" id="UP000005207"/>
    </source>
</evidence>
<feature type="signal peptide" evidence="14">
    <location>
        <begin position="1"/>
        <end position="18"/>
    </location>
</feature>
<dbReference type="Gene3D" id="3.40.5.120">
    <property type="match status" value="1"/>
</dbReference>
<evidence type="ECO:0000256" key="9">
    <source>
        <dbReference type="ARBA" id="ARBA00023125"/>
    </source>
</evidence>
<dbReference type="GO" id="GO:0005634">
    <property type="term" value="C:nucleus"/>
    <property type="evidence" value="ECO:0007669"/>
    <property type="project" value="UniProtKB-SubCell"/>
</dbReference>
<reference evidence="17" key="3">
    <citation type="submission" date="2025-09" db="UniProtKB">
        <authorList>
            <consortium name="Ensembl"/>
        </authorList>
    </citation>
    <scope>IDENTIFICATION</scope>
</reference>
<evidence type="ECO:0000256" key="12">
    <source>
        <dbReference type="ARBA" id="ARBA00049360"/>
    </source>
</evidence>
<dbReference type="GO" id="GO:0006325">
    <property type="term" value="P:chromatin organization"/>
    <property type="evidence" value="ECO:0007669"/>
    <property type="project" value="UniProtKB-KW"/>
</dbReference>
<feature type="compositionally biased region" description="Basic residues" evidence="13">
    <location>
        <begin position="1467"/>
        <end position="1481"/>
    </location>
</feature>
<keyword evidence="3" id="KW-0677">Repeat</keyword>
<reference evidence="18" key="1">
    <citation type="submission" date="2012-01" db="EMBL/GenBank/DDBJ databases">
        <title>The Genome Sequence of Oreochromis niloticus (Nile Tilapia).</title>
        <authorList>
            <consortium name="Broad Institute Genome Assembly Team"/>
            <consortium name="Broad Institute Sequencing Platform"/>
            <person name="Di Palma F."/>
            <person name="Johnson J."/>
            <person name="Lander E.S."/>
            <person name="Lindblad-Toh K."/>
        </authorList>
    </citation>
    <scope>NUCLEOTIDE SEQUENCE [LARGE SCALE GENOMIC DNA]</scope>
</reference>
<dbReference type="InterPro" id="IPR006576">
    <property type="entry name" value="BRK_domain"/>
</dbReference>
<keyword evidence="4" id="KW-0547">Nucleotide-binding</keyword>
<dbReference type="SUPFAM" id="SSF52540">
    <property type="entry name" value="P-loop containing nucleoside triphosphate hydrolases"/>
    <property type="match status" value="2"/>
</dbReference>
<dbReference type="InterPro" id="IPR027417">
    <property type="entry name" value="P-loop_NTPase"/>
</dbReference>
<dbReference type="GeneTree" id="ENSGT00940000158986"/>
<gene>
    <name evidence="17" type="primary">CHD6</name>
    <name evidence="17" type="synonym">chd6</name>
</gene>
<name>A0A669F1R4_ORENI</name>
<dbReference type="InterPro" id="IPR014001">
    <property type="entry name" value="Helicase_ATP-bd"/>
</dbReference>
<dbReference type="InterPro" id="IPR023780">
    <property type="entry name" value="Chromo_domain"/>
</dbReference>
<comment type="similarity">
    <text evidence="2">Belongs to the SNF2/RAD54 helicase family.</text>
</comment>
<comment type="subcellular location">
    <subcellularLocation>
        <location evidence="1">Nucleus</location>
    </subcellularLocation>
</comment>